<gene>
    <name evidence="1" type="ordered locus">Fisuc_2025</name>
</gene>
<dbReference type="RefSeq" id="WP_015732180.1">
    <property type="nucleotide sequence ID" value="NC_013410.1"/>
</dbReference>
<evidence type="ECO:0000313" key="1">
    <source>
        <dbReference type="EMBL" id="ACX75612.1"/>
    </source>
</evidence>
<sequence>MKFAFLTRYSAKIASLTRQARLAAKFVGIAGIAASLTACSGINDSWEVKGGGFLKYSINGQNEITQELGRDDVEIPYVRNQHHYLLIKIPMGSSERHDQLQIMVNEPKLGENNVVKDYTWIQVEGTPRARLTGDSNYVSIDQKDKAKWTATVNLHFEDCRQGQCYTDISPILLKGRMHYWIAEDDQ</sequence>
<proteinExistence type="predicted"/>
<accession>A0ABM5LJ18</accession>
<dbReference type="Proteomes" id="UP000001497">
    <property type="component" value="Chromosome"/>
</dbReference>
<name>A0ABM5LJ18_FIBSS</name>
<organism evidence="1 2">
    <name type="scientific">Fibrobacter succinogenes (strain ATCC 19169 / S85)</name>
    <dbReference type="NCBI Taxonomy" id="59374"/>
    <lineage>
        <taxon>Bacteria</taxon>
        <taxon>Pseudomonadati</taxon>
        <taxon>Fibrobacterota</taxon>
        <taxon>Fibrobacteria</taxon>
        <taxon>Fibrobacterales</taxon>
        <taxon>Fibrobacteraceae</taxon>
        <taxon>Fibrobacter</taxon>
    </lineage>
</organism>
<reference evidence="1" key="1">
    <citation type="submission" date="2009-10" db="EMBL/GenBank/DDBJ databases">
        <title>Complete sequence of Fibrobacter succinogenes subsp. succinogenes S85.</title>
        <authorList>
            <consortium name="US DOE Joint Genome Institute"/>
            <person name="Lucas S."/>
            <person name="Copeland A."/>
            <person name="Lapidus A."/>
            <person name="Glavina del Rio T."/>
            <person name="Tice H."/>
            <person name="Bruce D."/>
            <person name="Goodwin L."/>
            <person name="Pitluck S."/>
            <person name="Chertkov O."/>
            <person name="Detter J.C."/>
            <person name="Han C."/>
            <person name="Tapia R."/>
            <person name="Larimer F."/>
            <person name="Land M."/>
            <person name="Hauser L."/>
            <person name="Kyrpides N."/>
            <person name="Mikhailova N."/>
            <person name="Weimer P.J."/>
            <person name="Stevenson D.M."/>
            <person name="Boyum J."/>
            <person name="Brumm P.I."/>
            <person name="Mead D."/>
        </authorList>
    </citation>
    <scope>NUCLEOTIDE SEQUENCE [LARGE SCALE GENOMIC DNA]</scope>
    <source>
        <strain evidence="1">S85</strain>
    </source>
</reference>
<evidence type="ECO:0008006" key="3">
    <source>
        <dbReference type="Google" id="ProtNLM"/>
    </source>
</evidence>
<dbReference type="EMBL" id="CP001792">
    <property type="protein sequence ID" value="ACX75612.1"/>
    <property type="molecule type" value="Genomic_DNA"/>
</dbReference>
<keyword evidence="2" id="KW-1185">Reference proteome</keyword>
<protein>
    <recommendedName>
        <fullName evidence="3">Lipoprotein</fullName>
    </recommendedName>
</protein>
<evidence type="ECO:0000313" key="2">
    <source>
        <dbReference type="Proteomes" id="UP000001497"/>
    </source>
</evidence>